<accession>A0ABD0RB66</accession>
<protein>
    <recommendedName>
        <fullName evidence="5">ABC transmembrane type-1 domain-containing protein</fullName>
    </recommendedName>
</protein>
<dbReference type="EMBL" id="JAMKFB020000004">
    <property type="protein sequence ID" value="KAL0195746.1"/>
    <property type="molecule type" value="Genomic_DNA"/>
</dbReference>
<evidence type="ECO:0000256" key="2">
    <source>
        <dbReference type="ARBA" id="ARBA00022989"/>
    </source>
</evidence>
<keyword evidence="1 4" id="KW-0812">Transmembrane</keyword>
<name>A0ABD0RB66_CIRMR</name>
<gene>
    <name evidence="6" type="ORF">M9458_009318</name>
</gene>
<keyword evidence="7" id="KW-1185">Reference proteome</keyword>
<dbReference type="InterPro" id="IPR011527">
    <property type="entry name" value="ABC1_TM_dom"/>
</dbReference>
<feature type="domain" description="ABC transmembrane type-1" evidence="5">
    <location>
        <begin position="2"/>
        <end position="45"/>
    </location>
</feature>
<organism evidence="6 7">
    <name type="scientific">Cirrhinus mrigala</name>
    <name type="common">Mrigala</name>
    <dbReference type="NCBI Taxonomy" id="683832"/>
    <lineage>
        <taxon>Eukaryota</taxon>
        <taxon>Metazoa</taxon>
        <taxon>Chordata</taxon>
        <taxon>Craniata</taxon>
        <taxon>Vertebrata</taxon>
        <taxon>Euteleostomi</taxon>
        <taxon>Actinopterygii</taxon>
        <taxon>Neopterygii</taxon>
        <taxon>Teleostei</taxon>
        <taxon>Ostariophysi</taxon>
        <taxon>Cypriniformes</taxon>
        <taxon>Cyprinidae</taxon>
        <taxon>Labeoninae</taxon>
        <taxon>Labeonini</taxon>
        <taxon>Cirrhinus</taxon>
    </lineage>
</organism>
<evidence type="ECO:0000256" key="1">
    <source>
        <dbReference type="ARBA" id="ARBA00022692"/>
    </source>
</evidence>
<comment type="caution">
    <text evidence="6">The sequence shown here is derived from an EMBL/GenBank/DDBJ whole genome shotgun (WGS) entry which is preliminary data.</text>
</comment>
<dbReference type="AlphaFoldDB" id="A0ABD0RB66"/>
<feature type="non-terminal residue" evidence="6">
    <location>
        <position position="1"/>
    </location>
</feature>
<reference evidence="6 7" key="1">
    <citation type="submission" date="2024-05" db="EMBL/GenBank/DDBJ databases">
        <title>Genome sequencing and assembly of Indian major carp, Cirrhinus mrigala (Hamilton, 1822).</title>
        <authorList>
            <person name="Mohindra V."/>
            <person name="Chowdhury L.M."/>
            <person name="Lal K."/>
            <person name="Jena J.K."/>
        </authorList>
    </citation>
    <scope>NUCLEOTIDE SEQUENCE [LARGE SCALE GENOMIC DNA]</scope>
    <source>
        <strain evidence="6">CM1030</strain>
        <tissue evidence="6">Blood</tissue>
    </source>
</reference>
<evidence type="ECO:0000256" key="3">
    <source>
        <dbReference type="ARBA" id="ARBA00023136"/>
    </source>
</evidence>
<dbReference type="Proteomes" id="UP001529510">
    <property type="component" value="Unassembled WGS sequence"/>
</dbReference>
<evidence type="ECO:0000259" key="5">
    <source>
        <dbReference type="Pfam" id="PF06472"/>
    </source>
</evidence>
<evidence type="ECO:0000256" key="4">
    <source>
        <dbReference type="SAM" id="Phobius"/>
    </source>
</evidence>
<evidence type="ECO:0000313" key="7">
    <source>
        <dbReference type="Proteomes" id="UP001529510"/>
    </source>
</evidence>
<proteinExistence type="predicted"/>
<keyword evidence="2 4" id="KW-1133">Transmembrane helix</keyword>
<feature type="transmembrane region" description="Helical" evidence="4">
    <location>
        <begin position="30"/>
        <end position="51"/>
    </location>
</feature>
<sequence>KCYSALADQMNLILSKRLWYIMIEQFLMKYVWSGSGLVMVAVPIITATGFADNGMVAV</sequence>
<dbReference type="Pfam" id="PF06472">
    <property type="entry name" value="ABC_membrane_2"/>
    <property type="match status" value="1"/>
</dbReference>
<keyword evidence="3 4" id="KW-0472">Membrane</keyword>
<evidence type="ECO:0000313" key="6">
    <source>
        <dbReference type="EMBL" id="KAL0195746.1"/>
    </source>
</evidence>